<feature type="transmembrane region" description="Helical" evidence="1">
    <location>
        <begin position="163"/>
        <end position="185"/>
    </location>
</feature>
<gene>
    <name evidence="2" type="ORF">B5F17_04800</name>
</gene>
<feature type="transmembrane region" description="Helical" evidence="1">
    <location>
        <begin position="44"/>
        <end position="63"/>
    </location>
</feature>
<dbReference type="RefSeq" id="WP_087371381.1">
    <property type="nucleotide sequence ID" value="NZ_NFKK01000004.1"/>
</dbReference>
<evidence type="ECO:0000256" key="1">
    <source>
        <dbReference type="SAM" id="Phobius"/>
    </source>
</evidence>
<protein>
    <recommendedName>
        <fullName evidence="4">DUF624 domain-containing protein</fullName>
    </recommendedName>
</protein>
<feature type="transmembrane region" description="Helical" evidence="1">
    <location>
        <begin position="119"/>
        <end position="142"/>
    </location>
</feature>
<dbReference type="EMBL" id="NFKK01000004">
    <property type="protein sequence ID" value="OUP53325.1"/>
    <property type="molecule type" value="Genomic_DNA"/>
</dbReference>
<dbReference type="Pfam" id="PF04854">
    <property type="entry name" value="DUF624"/>
    <property type="match status" value="1"/>
</dbReference>
<accession>A0A1Y4L9B8</accession>
<sequence>MGLFTPNYVKPGPGIDKDAPPKTGLALFFEIFIREFWALVKLNVLFLLTCIPIVTIGAAMGAMTKVTVRMVRDIPNDVWYDYWRGFRENWKASTVLGLITALVYGGGLLGLVLYPAGSIIWLVTLAALLILTMVWLYLYPLLTSTTLSFRDCVRDAILLAMLRFYYSFPVALLILTLVALEIMFFPLSIPATLLVGCAIPNFIASFLAWSGIRKHILPPEKE</sequence>
<evidence type="ECO:0000313" key="2">
    <source>
        <dbReference type="EMBL" id="OUP53325.1"/>
    </source>
</evidence>
<comment type="caution">
    <text evidence="2">The sequence shown here is derived from an EMBL/GenBank/DDBJ whole genome shotgun (WGS) entry which is preliminary data.</text>
</comment>
<dbReference type="AlphaFoldDB" id="A0A1Y4L9B8"/>
<organism evidence="2 3">
    <name type="scientific">Butyricicoccus pullicaecorum</name>
    <dbReference type="NCBI Taxonomy" id="501571"/>
    <lineage>
        <taxon>Bacteria</taxon>
        <taxon>Bacillati</taxon>
        <taxon>Bacillota</taxon>
        <taxon>Clostridia</taxon>
        <taxon>Eubacteriales</taxon>
        <taxon>Butyricicoccaceae</taxon>
        <taxon>Butyricicoccus</taxon>
    </lineage>
</organism>
<keyword evidence="1" id="KW-0812">Transmembrane</keyword>
<reference evidence="3" key="1">
    <citation type="submission" date="2017-04" db="EMBL/GenBank/DDBJ databases">
        <title>Function of individual gut microbiota members based on whole genome sequencing of pure cultures obtained from chicken caecum.</title>
        <authorList>
            <person name="Medvecky M."/>
            <person name="Cejkova D."/>
            <person name="Polansky O."/>
            <person name="Karasova D."/>
            <person name="Kubasova T."/>
            <person name="Cizek A."/>
            <person name="Rychlik I."/>
        </authorList>
    </citation>
    <scope>NUCLEOTIDE SEQUENCE [LARGE SCALE GENOMIC DNA]</scope>
    <source>
        <strain evidence="3">An180</strain>
    </source>
</reference>
<evidence type="ECO:0000313" key="3">
    <source>
        <dbReference type="Proteomes" id="UP000195897"/>
    </source>
</evidence>
<dbReference type="InterPro" id="IPR006938">
    <property type="entry name" value="DUF624"/>
</dbReference>
<proteinExistence type="predicted"/>
<keyword evidence="1" id="KW-1133">Transmembrane helix</keyword>
<feature type="transmembrane region" description="Helical" evidence="1">
    <location>
        <begin position="94"/>
        <end position="113"/>
    </location>
</feature>
<evidence type="ECO:0008006" key="4">
    <source>
        <dbReference type="Google" id="ProtNLM"/>
    </source>
</evidence>
<dbReference type="Proteomes" id="UP000195897">
    <property type="component" value="Unassembled WGS sequence"/>
</dbReference>
<name>A0A1Y4L9B8_9FIRM</name>
<feature type="transmembrane region" description="Helical" evidence="1">
    <location>
        <begin position="191"/>
        <end position="212"/>
    </location>
</feature>
<keyword evidence="1" id="KW-0472">Membrane</keyword>